<name>A0A2P2QYY4_RHIMU</name>
<keyword evidence="1" id="KW-1133">Transmembrane helix</keyword>
<protein>
    <submittedName>
        <fullName evidence="2">Uncharacterized protein</fullName>
    </submittedName>
</protein>
<proteinExistence type="predicted"/>
<feature type="transmembrane region" description="Helical" evidence="1">
    <location>
        <begin position="43"/>
        <end position="63"/>
    </location>
</feature>
<reference evidence="2" key="1">
    <citation type="submission" date="2018-02" db="EMBL/GenBank/DDBJ databases">
        <title>Rhizophora mucronata_Transcriptome.</title>
        <authorList>
            <person name="Meera S.P."/>
            <person name="Sreeshan A."/>
            <person name="Augustine A."/>
        </authorList>
    </citation>
    <scope>NUCLEOTIDE SEQUENCE</scope>
    <source>
        <tissue evidence="2">Leaf</tissue>
    </source>
</reference>
<sequence>MGKAVCWNALLCSACTYHSLGMLLLPINLIVQLVLDSLFFPVYVHYEIMSLKVLFVLLENNLFEKMNRFFLLY</sequence>
<evidence type="ECO:0000313" key="2">
    <source>
        <dbReference type="EMBL" id="MBX72084.1"/>
    </source>
</evidence>
<organism evidence="2">
    <name type="scientific">Rhizophora mucronata</name>
    <name type="common">Asiatic mangrove</name>
    <dbReference type="NCBI Taxonomy" id="61149"/>
    <lineage>
        <taxon>Eukaryota</taxon>
        <taxon>Viridiplantae</taxon>
        <taxon>Streptophyta</taxon>
        <taxon>Embryophyta</taxon>
        <taxon>Tracheophyta</taxon>
        <taxon>Spermatophyta</taxon>
        <taxon>Magnoliopsida</taxon>
        <taxon>eudicotyledons</taxon>
        <taxon>Gunneridae</taxon>
        <taxon>Pentapetalae</taxon>
        <taxon>rosids</taxon>
        <taxon>fabids</taxon>
        <taxon>Malpighiales</taxon>
        <taxon>Rhizophoraceae</taxon>
        <taxon>Rhizophora</taxon>
    </lineage>
</organism>
<accession>A0A2P2QYY4</accession>
<feature type="transmembrane region" description="Helical" evidence="1">
    <location>
        <begin position="7"/>
        <end position="31"/>
    </location>
</feature>
<evidence type="ECO:0000256" key="1">
    <source>
        <dbReference type="SAM" id="Phobius"/>
    </source>
</evidence>
<dbReference type="AlphaFoldDB" id="A0A2P2QYY4"/>
<dbReference type="EMBL" id="GGEC01091600">
    <property type="protein sequence ID" value="MBX72084.1"/>
    <property type="molecule type" value="Transcribed_RNA"/>
</dbReference>
<keyword evidence="1" id="KW-0472">Membrane</keyword>
<keyword evidence="1" id="KW-0812">Transmembrane</keyword>